<keyword evidence="3" id="KW-1185">Reference proteome</keyword>
<name>A0A1R3VB50_9HYPH</name>
<organism evidence="2 3">
    <name type="scientific">Mesorhizobium prunaredense</name>
    <dbReference type="NCBI Taxonomy" id="1631249"/>
    <lineage>
        <taxon>Bacteria</taxon>
        <taxon>Pseudomonadati</taxon>
        <taxon>Pseudomonadota</taxon>
        <taxon>Alphaproteobacteria</taxon>
        <taxon>Hyphomicrobiales</taxon>
        <taxon>Phyllobacteriaceae</taxon>
        <taxon>Mesorhizobium</taxon>
    </lineage>
</organism>
<protein>
    <submittedName>
        <fullName evidence="2">Uncharacterized protein</fullName>
    </submittedName>
</protein>
<dbReference type="STRING" id="1631249.BQ8794_240226"/>
<evidence type="ECO:0000313" key="2">
    <source>
        <dbReference type="EMBL" id="SIT56019.1"/>
    </source>
</evidence>
<dbReference type="EMBL" id="FTPD01000017">
    <property type="protein sequence ID" value="SIT56019.1"/>
    <property type="molecule type" value="Genomic_DNA"/>
</dbReference>
<proteinExistence type="predicted"/>
<dbReference type="AlphaFoldDB" id="A0A1R3VB50"/>
<evidence type="ECO:0000313" key="3">
    <source>
        <dbReference type="Proteomes" id="UP000188388"/>
    </source>
</evidence>
<feature type="region of interest" description="Disordered" evidence="1">
    <location>
        <begin position="145"/>
        <end position="165"/>
    </location>
</feature>
<reference evidence="3" key="1">
    <citation type="submission" date="2017-01" db="EMBL/GenBank/DDBJ databases">
        <authorList>
            <person name="Brunel B."/>
        </authorList>
    </citation>
    <scope>NUCLEOTIDE SEQUENCE [LARGE SCALE GENOMIC DNA]</scope>
</reference>
<sequence length="165" mass="17575">MSSRRAGEACTGKGSTAQKKREEHGVLICGVLNLRPQPVTTLPHVDRGGGRRAVSCDVYIYWRPLSPALGTLSRVVMAEGTNGSGYHLSPQLAAEAVALAAEHPAASTAEVRHAQIHVFSNGAVAGVRYRHGHAWNGKRRHGVSFGKVAPGVTSEPHRMTKSRPS</sequence>
<evidence type="ECO:0000256" key="1">
    <source>
        <dbReference type="SAM" id="MobiDB-lite"/>
    </source>
</evidence>
<accession>A0A1R3VB50</accession>
<gene>
    <name evidence="2" type="ORF">BQ8794_240226</name>
</gene>
<dbReference type="Proteomes" id="UP000188388">
    <property type="component" value="Unassembled WGS sequence"/>
</dbReference>